<dbReference type="Pfam" id="PF03413">
    <property type="entry name" value="PepSY"/>
    <property type="match status" value="1"/>
</dbReference>
<protein>
    <submittedName>
        <fullName evidence="3">PepSY domain-containing protein</fullName>
    </submittedName>
</protein>
<feature type="compositionally biased region" description="Low complexity" evidence="1">
    <location>
        <begin position="42"/>
        <end position="64"/>
    </location>
</feature>
<sequence length="202" mass="20522">MAATAVVGCGSDSGDSGSQPTTPAQSAQSPGGTTSPRASGMPTSPAPTSTEPPTSPAPSRSAQTDTALAAIATAERSVPGGKVFDLESDSAGGQRRWDVKVASGQRQYELDITADGAKVVDRRQDKTPDDDVAKLKSAAVPLERAIAIAAGRAQGQGKLSSLEIDSDRRTVLWQISFGGDSGTTVLVDATSGKVLRVGRDVG</sequence>
<feature type="region of interest" description="Disordered" evidence="1">
    <location>
        <begin position="1"/>
        <end position="94"/>
    </location>
</feature>
<keyword evidence="4" id="KW-1185">Reference proteome</keyword>
<dbReference type="EMBL" id="JBFPJR010000001">
    <property type="protein sequence ID" value="MEX0426048.1"/>
    <property type="molecule type" value="Genomic_DNA"/>
</dbReference>
<evidence type="ECO:0000313" key="3">
    <source>
        <dbReference type="EMBL" id="MEX0426048.1"/>
    </source>
</evidence>
<dbReference type="Gene3D" id="3.10.450.40">
    <property type="match status" value="2"/>
</dbReference>
<evidence type="ECO:0000256" key="1">
    <source>
        <dbReference type="SAM" id="MobiDB-lite"/>
    </source>
</evidence>
<accession>A0ABV3SVG9</accession>
<evidence type="ECO:0000313" key="4">
    <source>
        <dbReference type="Proteomes" id="UP001556631"/>
    </source>
</evidence>
<gene>
    <name evidence="3" type="ORF">AB3X52_00330</name>
</gene>
<feature type="compositionally biased region" description="Low complexity" evidence="1">
    <location>
        <begin position="8"/>
        <end position="18"/>
    </location>
</feature>
<feature type="compositionally biased region" description="Polar residues" evidence="1">
    <location>
        <begin position="19"/>
        <end position="37"/>
    </location>
</feature>
<dbReference type="InterPro" id="IPR025711">
    <property type="entry name" value="PepSY"/>
</dbReference>
<feature type="domain" description="PepSY" evidence="2">
    <location>
        <begin position="140"/>
        <end position="197"/>
    </location>
</feature>
<dbReference type="RefSeq" id="WP_367990617.1">
    <property type="nucleotide sequence ID" value="NZ_JBFPJR010000001.1"/>
</dbReference>
<name>A0ABV3SVG9_9ACTN</name>
<proteinExistence type="predicted"/>
<comment type="caution">
    <text evidence="3">The sequence shown here is derived from an EMBL/GenBank/DDBJ whole genome shotgun (WGS) entry which is preliminary data.</text>
</comment>
<evidence type="ECO:0000259" key="2">
    <source>
        <dbReference type="Pfam" id="PF03413"/>
    </source>
</evidence>
<dbReference type="Proteomes" id="UP001556631">
    <property type="component" value="Unassembled WGS sequence"/>
</dbReference>
<reference evidence="3 4" key="1">
    <citation type="submission" date="2024-07" db="EMBL/GenBank/DDBJ databases">
        <authorList>
            <person name="Lee S."/>
            <person name="Kang M."/>
        </authorList>
    </citation>
    <scope>NUCLEOTIDE SEQUENCE [LARGE SCALE GENOMIC DNA]</scope>
    <source>
        <strain evidence="3 4">DS6</strain>
    </source>
</reference>
<organism evidence="3 4">
    <name type="scientific">Nocardioides eburneus</name>
    <dbReference type="NCBI Taxonomy" id="3231482"/>
    <lineage>
        <taxon>Bacteria</taxon>
        <taxon>Bacillati</taxon>
        <taxon>Actinomycetota</taxon>
        <taxon>Actinomycetes</taxon>
        <taxon>Propionibacteriales</taxon>
        <taxon>Nocardioidaceae</taxon>
        <taxon>Nocardioides</taxon>
    </lineage>
</organism>